<dbReference type="GO" id="GO:0043565">
    <property type="term" value="F:sequence-specific DNA binding"/>
    <property type="evidence" value="ECO:0007669"/>
    <property type="project" value="InterPro"/>
</dbReference>
<dbReference type="InterPro" id="IPR018062">
    <property type="entry name" value="HTH_AraC-typ_CS"/>
</dbReference>
<dbReference type="SUPFAM" id="SSF48452">
    <property type="entry name" value="TPR-like"/>
    <property type="match status" value="1"/>
</dbReference>
<dbReference type="Gene3D" id="1.25.40.10">
    <property type="entry name" value="Tetratricopeptide repeat domain"/>
    <property type="match status" value="1"/>
</dbReference>
<keyword evidence="4" id="KW-0812">Transmembrane</keyword>
<proteinExistence type="predicted"/>
<dbReference type="PROSITE" id="PS51257">
    <property type="entry name" value="PROKAR_LIPOPROTEIN"/>
    <property type="match status" value="1"/>
</dbReference>
<evidence type="ECO:0000313" key="6">
    <source>
        <dbReference type="EMBL" id="GJG28555.1"/>
    </source>
</evidence>
<dbReference type="PANTHER" id="PTHR43280:SF34">
    <property type="entry name" value="ARAC-FAMILY TRANSCRIPTIONAL REGULATOR"/>
    <property type="match status" value="1"/>
</dbReference>
<evidence type="ECO:0000256" key="4">
    <source>
        <dbReference type="SAM" id="Phobius"/>
    </source>
</evidence>
<gene>
    <name evidence="6" type="ORF">PRRU23_22550</name>
</gene>
<dbReference type="InterPro" id="IPR011990">
    <property type="entry name" value="TPR-like_helical_dom_sf"/>
</dbReference>
<evidence type="ECO:0000259" key="5">
    <source>
        <dbReference type="PROSITE" id="PS01124"/>
    </source>
</evidence>
<dbReference type="SMART" id="SM00342">
    <property type="entry name" value="HTH_ARAC"/>
    <property type="match status" value="1"/>
</dbReference>
<keyword evidence="4" id="KW-1133">Transmembrane helix</keyword>
<protein>
    <recommendedName>
        <fullName evidence="5">HTH araC/xylS-type domain-containing protein</fullName>
    </recommendedName>
</protein>
<accession>A0AA37MDX7</accession>
<dbReference type="AlphaFoldDB" id="A0AA37MDX7"/>
<dbReference type="InterPro" id="IPR020449">
    <property type="entry name" value="Tscrpt_reg_AraC-type_HTH"/>
</dbReference>
<evidence type="ECO:0000256" key="3">
    <source>
        <dbReference type="ARBA" id="ARBA00023163"/>
    </source>
</evidence>
<keyword evidence="1" id="KW-0805">Transcription regulation</keyword>
<dbReference type="SUPFAM" id="SSF46689">
    <property type="entry name" value="Homeodomain-like"/>
    <property type="match status" value="1"/>
</dbReference>
<dbReference type="InterPro" id="IPR009057">
    <property type="entry name" value="Homeodomain-like_sf"/>
</dbReference>
<dbReference type="Proteomes" id="UP000887043">
    <property type="component" value="Unassembled WGS sequence"/>
</dbReference>
<organism evidence="6 7">
    <name type="scientific">Segatella bryantii</name>
    <name type="common">Prevotella bryantii</name>
    <dbReference type="NCBI Taxonomy" id="77095"/>
    <lineage>
        <taxon>Bacteria</taxon>
        <taxon>Pseudomonadati</taxon>
        <taxon>Bacteroidota</taxon>
        <taxon>Bacteroidia</taxon>
        <taxon>Bacteroidales</taxon>
        <taxon>Prevotellaceae</taxon>
        <taxon>Segatella</taxon>
    </lineage>
</organism>
<dbReference type="PRINTS" id="PR00032">
    <property type="entry name" value="HTHARAC"/>
</dbReference>
<dbReference type="EMBL" id="BPTR01000001">
    <property type="protein sequence ID" value="GJG28555.1"/>
    <property type="molecule type" value="Genomic_DNA"/>
</dbReference>
<dbReference type="RefSeq" id="WP_006281171.1">
    <property type="nucleotide sequence ID" value="NZ_BPTR01000001.1"/>
</dbReference>
<reference evidence="6" key="1">
    <citation type="submission" date="2021-08" db="EMBL/GenBank/DDBJ databases">
        <title>Prevotella lacticifex sp. nov., isolated from rumen of cow.</title>
        <authorList>
            <person name="Shinkai T."/>
            <person name="Ikeyama N."/>
            <person name="Kumagai M."/>
            <person name="Ohmori H."/>
            <person name="Sakamoto M."/>
            <person name="Ohkuma M."/>
            <person name="Mitsumori M."/>
        </authorList>
    </citation>
    <scope>NUCLEOTIDE SEQUENCE</scope>
    <source>
        <strain evidence="6">DSM 11371</strain>
    </source>
</reference>
<dbReference type="PANTHER" id="PTHR43280">
    <property type="entry name" value="ARAC-FAMILY TRANSCRIPTIONAL REGULATOR"/>
    <property type="match status" value="1"/>
</dbReference>
<keyword evidence="2" id="KW-0238">DNA-binding</keyword>
<evidence type="ECO:0000256" key="1">
    <source>
        <dbReference type="ARBA" id="ARBA00023015"/>
    </source>
</evidence>
<name>A0AA37MDX7_SEGBR</name>
<dbReference type="PROSITE" id="PS01124">
    <property type="entry name" value="HTH_ARAC_FAMILY_2"/>
    <property type="match status" value="1"/>
</dbReference>
<sequence>MEKKIIALAFMAINFIVMTSCINEPVDISDDTYIYRLIENTAYAKASQVKKNIIDYYTESNQPEKALKMIAAILPEYSKKDTISINYTHLLRNKAYSLANTGRYKEAIQLYEHILLINDSLIDKNAQTQALLIREQNNEKQFTIDKQKSILHSQQTTIIIISILLILLFILSRITICYHKILKDKNRKLFKKIKIEERVEKLEEKEVLCQSKAILSPSENIYRKLCELMEEDKIFSETELNRTKLAKLIGTNHCYIDDAIKQCSGKSTKEFIDNYRLRYAAQLLSEDKYNISMIAELCGYRSRGTFTRLFKERYGMSPTEYRTISQEEK</sequence>
<comment type="caution">
    <text evidence="6">The sequence shown here is derived from an EMBL/GenBank/DDBJ whole genome shotgun (WGS) entry which is preliminary data.</text>
</comment>
<dbReference type="GO" id="GO:0003700">
    <property type="term" value="F:DNA-binding transcription factor activity"/>
    <property type="evidence" value="ECO:0007669"/>
    <property type="project" value="InterPro"/>
</dbReference>
<dbReference type="InterPro" id="IPR018060">
    <property type="entry name" value="HTH_AraC"/>
</dbReference>
<evidence type="ECO:0000313" key="7">
    <source>
        <dbReference type="Proteomes" id="UP000887043"/>
    </source>
</evidence>
<keyword evidence="4" id="KW-0472">Membrane</keyword>
<feature type="domain" description="HTH araC/xylS-type" evidence="5">
    <location>
        <begin position="223"/>
        <end position="324"/>
    </location>
</feature>
<dbReference type="Gene3D" id="1.10.10.60">
    <property type="entry name" value="Homeodomain-like"/>
    <property type="match status" value="1"/>
</dbReference>
<dbReference type="Pfam" id="PF12833">
    <property type="entry name" value="HTH_18"/>
    <property type="match status" value="1"/>
</dbReference>
<dbReference type="PROSITE" id="PS00041">
    <property type="entry name" value="HTH_ARAC_FAMILY_1"/>
    <property type="match status" value="1"/>
</dbReference>
<evidence type="ECO:0000256" key="2">
    <source>
        <dbReference type="ARBA" id="ARBA00023125"/>
    </source>
</evidence>
<feature type="transmembrane region" description="Helical" evidence="4">
    <location>
        <begin position="158"/>
        <end position="178"/>
    </location>
</feature>
<keyword evidence="3" id="KW-0804">Transcription</keyword>